<dbReference type="RefSeq" id="WP_144210207.1">
    <property type="nucleotide sequence ID" value="NZ_CABHMZ010000022.1"/>
</dbReference>
<name>A0A564TFC5_STRCV</name>
<dbReference type="Proteomes" id="UP000385544">
    <property type="component" value="Unassembled WGS sequence"/>
</dbReference>
<proteinExistence type="predicted"/>
<sequence length="631" mass="72664">MERNIDNLIASRNVLSARQRELYISTIEKINMSNKELLTNDFGATLGKNIARDLAGEVVRRYFDLGDFYITADQLVERFLHFSYDNDQDFLMNNEEVRKSIYNATDSLNSQAMKDIVKDCQSFQSQLFTNDRANDKFDIRGKKDYRNSRVENIHEENGKRVGTLQDELLGRVIETTSKSQNKNDWYSKNLQADHKMPREAITHNSRYIKSSDEILDKYREFYNSDANMQMILASANGSKSDVRVCNVNGEIKYMTPRLGNKPNPDYNPKNDITMTATPEQLTQAAVYRWENAGESATEAMKKEGYLDKNGKVNPKVKEAYKKQMEEFIAARQNQLGDLEDFNYANIAVDAGKTTSKAVGKIIAGQLIYYVMPPVIFEAQQILHKKDITIQKFFSELKKTQKRIVGYVKDKMSEIMINIAGNSIHKFVKVFFDMVIEMAKTTVKKMLKWVKNIVLSFVNCCKTVVNPKMSAVQKADSITKVMFTTINSIVLEILFEYLEKQFALPDILMEPLQIIVTIISTNLIMLALDELDLFNMRYGVLTSNIEKLFIEENEKFMEDSFAMISKEYETSNETLKLIESDIADITDSIQMLNLMQDDALDSLDNINKIFSMGIDFEDEWRYFTRKGEKATI</sequence>
<gene>
    <name evidence="1" type="ORF">SCSS39_01557</name>
</gene>
<evidence type="ECO:0000313" key="1">
    <source>
        <dbReference type="EMBL" id="VUX06187.1"/>
    </source>
</evidence>
<protein>
    <submittedName>
        <fullName evidence="1">Uncharacterized protein</fullName>
    </submittedName>
</protein>
<evidence type="ECO:0000313" key="2">
    <source>
        <dbReference type="Proteomes" id="UP000385544"/>
    </source>
</evidence>
<dbReference type="AlphaFoldDB" id="A0A564TFC5"/>
<accession>A0A564TFC5</accession>
<reference evidence="1 2" key="1">
    <citation type="submission" date="2019-07" db="EMBL/GenBank/DDBJ databases">
        <authorList>
            <person name="Hibberd C M."/>
            <person name="Gehrig L. J."/>
            <person name="Chang H.-W."/>
            <person name="Venkatesh S."/>
        </authorList>
    </citation>
    <scope>NUCLEOTIDE SEQUENCE [LARGE SCALE GENOMIC DNA]</scope>
    <source>
        <strain evidence="1">Streptococcus_constellatus_SS_Bg39</strain>
    </source>
</reference>
<organism evidence="1 2">
    <name type="scientific">Streptococcus constellatus</name>
    <dbReference type="NCBI Taxonomy" id="76860"/>
    <lineage>
        <taxon>Bacteria</taxon>
        <taxon>Bacillati</taxon>
        <taxon>Bacillota</taxon>
        <taxon>Bacilli</taxon>
        <taxon>Lactobacillales</taxon>
        <taxon>Streptococcaceae</taxon>
        <taxon>Streptococcus</taxon>
        <taxon>Streptococcus anginosus group</taxon>
    </lineage>
</organism>
<dbReference type="OrthoDB" id="2985424at2"/>
<dbReference type="EMBL" id="CABHMZ010000022">
    <property type="protein sequence ID" value="VUX06187.1"/>
    <property type="molecule type" value="Genomic_DNA"/>
</dbReference>